<feature type="domain" description="Anoctamin dimerisation" evidence="1">
    <location>
        <begin position="3"/>
        <end position="98"/>
    </location>
</feature>
<dbReference type="OrthoDB" id="6431562at2759"/>
<dbReference type="GO" id="GO:0046983">
    <property type="term" value="F:protein dimerization activity"/>
    <property type="evidence" value="ECO:0007669"/>
    <property type="project" value="InterPro"/>
</dbReference>
<gene>
    <name evidence="2" type="ORF">AVEN_18578_1</name>
    <name evidence="3" type="ORF">AVEN_88310_1</name>
</gene>
<evidence type="ECO:0000313" key="3">
    <source>
        <dbReference type="EMBL" id="GBO17830.1"/>
    </source>
</evidence>
<accession>A0A4Y2V1R7</accession>
<dbReference type="AlphaFoldDB" id="A0A4Y2V1R7"/>
<keyword evidence="4" id="KW-1185">Reference proteome</keyword>
<feature type="non-terminal residue" evidence="3">
    <location>
        <position position="1"/>
    </location>
</feature>
<reference evidence="3 4" key="1">
    <citation type="journal article" date="2019" name="Sci. Rep.">
        <title>Orb-weaving spider Araneus ventricosus genome elucidates the spidroin gene catalogue.</title>
        <authorList>
            <person name="Kono N."/>
            <person name="Nakamura H."/>
            <person name="Ohtoshi R."/>
            <person name="Moran D.A.P."/>
            <person name="Shinohara A."/>
            <person name="Yoshida Y."/>
            <person name="Fujiwara M."/>
            <person name="Mori M."/>
            <person name="Tomita M."/>
            <person name="Arakawa K."/>
        </authorList>
    </citation>
    <scope>NUCLEOTIDE SEQUENCE [LARGE SCALE GENOMIC DNA]</scope>
</reference>
<dbReference type="InterPro" id="IPR032394">
    <property type="entry name" value="Anoct_dimer"/>
</dbReference>
<evidence type="ECO:0000259" key="1">
    <source>
        <dbReference type="Pfam" id="PF16178"/>
    </source>
</evidence>
<evidence type="ECO:0000313" key="4">
    <source>
        <dbReference type="Proteomes" id="UP000499080"/>
    </source>
</evidence>
<dbReference type="EMBL" id="BGPR01041547">
    <property type="protein sequence ID" value="GBO17830.1"/>
    <property type="molecule type" value="Genomic_DNA"/>
</dbReference>
<sequence>AETGLVYVKIHCPWEVLSRYGEILKFKMPMKESLFELPKRTSDNVPDFDFSKYYFRNLFNRMTGLDQSVSDLMHPECYKIRFKDCHFSTVYSRDKEYFRAIALHYIKRDWPRRASFKPEKMNVEHPPLSEPHKIIIPLLHIKLGLVKNLVKAMDKN</sequence>
<evidence type="ECO:0000313" key="2">
    <source>
        <dbReference type="EMBL" id="GBO17827.1"/>
    </source>
</evidence>
<comment type="caution">
    <text evidence="3">The sequence shown here is derived from an EMBL/GenBank/DDBJ whole genome shotgun (WGS) entry which is preliminary data.</text>
</comment>
<dbReference type="EMBL" id="BGPR01041545">
    <property type="protein sequence ID" value="GBO17827.1"/>
    <property type="molecule type" value="Genomic_DNA"/>
</dbReference>
<proteinExistence type="predicted"/>
<dbReference type="Proteomes" id="UP000499080">
    <property type="component" value="Unassembled WGS sequence"/>
</dbReference>
<name>A0A4Y2V1R7_ARAVE</name>
<protein>
    <recommendedName>
        <fullName evidence="1">Anoctamin dimerisation domain-containing protein</fullName>
    </recommendedName>
</protein>
<organism evidence="3 4">
    <name type="scientific">Araneus ventricosus</name>
    <name type="common">Orbweaver spider</name>
    <name type="synonym">Epeira ventricosa</name>
    <dbReference type="NCBI Taxonomy" id="182803"/>
    <lineage>
        <taxon>Eukaryota</taxon>
        <taxon>Metazoa</taxon>
        <taxon>Ecdysozoa</taxon>
        <taxon>Arthropoda</taxon>
        <taxon>Chelicerata</taxon>
        <taxon>Arachnida</taxon>
        <taxon>Araneae</taxon>
        <taxon>Araneomorphae</taxon>
        <taxon>Entelegynae</taxon>
        <taxon>Araneoidea</taxon>
        <taxon>Araneidae</taxon>
        <taxon>Araneus</taxon>
    </lineage>
</organism>
<dbReference type="Pfam" id="PF16178">
    <property type="entry name" value="Anoct_dimer"/>
    <property type="match status" value="1"/>
</dbReference>